<evidence type="ECO:0008006" key="3">
    <source>
        <dbReference type="Google" id="ProtNLM"/>
    </source>
</evidence>
<dbReference type="Proteomes" id="UP001224122">
    <property type="component" value="Unassembled WGS sequence"/>
</dbReference>
<name>A0ABT9Y232_9BACI</name>
<comment type="caution">
    <text evidence="1">The sequence shown here is derived from an EMBL/GenBank/DDBJ whole genome shotgun (WGS) entry which is preliminary data.</text>
</comment>
<reference evidence="1 2" key="1">
    <citation type="submission" date="2023-07" db="EMBL/GenBank/DDBJ databases">
        <title>Genomic Encyclopedia of Type Strains, Phase IV (KMG-IV): sequencing the most valuable type-strain genomes for metagenomic binning, comparative biology and taxonomic classification.</title>
        <authorList>
            <person name="Goeker M."/>
        </authorList>
    </citation>
    <scope>NUCLEOTIDE SEQUENCE [LARGE SCALE GENOMIC DNA]</scope>
    <source>
        <strain evidence="1 2">DSM 27594</strain>
    </source>
</reference>
<accession>A0ABT9Y232</accession>
<dbReference type="InterPro" id="IPR021617">
    <property type="entry name" value="DUF3231"/>
</dbReference>
<proteinExistence type="predicted"/>
<dbReference type="Pfam" id="PF11553">
    <property type="entry name" value="DUF3231"/>
    <property type="match status" value="1"/>
</dbReference>
<dbReference type="Gene3D" id="1.20.1260.10">
    <property type="match status" value="1"/>
</dbReference>
<gene>
    <name evidence="1" type="ORF">J2S10_004428</name>
</gene>
<dbReference type="EMBL" id="JAUSTW010000008">
    <property type="protein sequence ID" value="MDQ0201222.1"/>
    <property type="molecule type" value="Genomic_DNA"/>
</dbReference>
<keyword evidence="2" id="KW-1185">Reference proteome</keyword>
<organism evidence="1 2">
    <name type="scientific">Neobacillus ginsengisoli</name>
    <dbReference type="NCBI Taxonomy" id="904295"/>
    <lineage>
        <taxon>Bacteria</taxon>
        <taxon>Bacillati</taxon>
        <taxon>Bacillota</taxon>
        <taxon>Bacilli</taxon>
        <taxon>Bacillales</taxon>
        <taxon>Bacillaceae</taxon>
        <taxon>Neobacillus</taxon>
    </lineage>
</organism>
<sequence>MNYFEVLYDTFKPFLDDEKKPLNTLEVSNIWLYAGMGTNTLRLEEVWINSIQDNELKEKVKDVFLVHKEIVKELNEFLLNEGIPLPKPSAPKPIGDYKGIPEGVKFTDEEIANLLSYNLLVAMMHGMRVMTESIRADVGFMLSKFLIKHLTISIPLKQLMLERNWIQEAPPYINNAK</sequence>
<evidence type="ECO:0000313" key="2">
    <source>
        <dbReference type="Proteomes" id="UP001224122"/>
    </source>
</evidence>
<dbReference type="InterPro" id="IPR012347">
    <property type="entry name" value="Ferritin-like"/>
</dbReference>
<evidence type="ECO:0000313" key="1">
    <source>
        <dbReference type="EMBL" id="MDQ0201222.1"/>
    </source>
</evidence>
<protein>
    <recommendedName>
        <fullName evidence="3">DUF3231 family protein</fullName>
    </recommendedName>
</protein>
<dbReference type="RefSeq" id="WP_307412350.1">
    <property type="nucleotide sequence ID" value="NZ_JAUSTW010000008.1"/>
</dbReference>